<evidence type="ECO:0000313" key="11">
    <source>
        <dbReference type="Proteomes" id="UP000306985"/>
    </source>
</evidence>
<protein>
    <submittedName>
        <fullName evidence="10">Magnesium transporter CorA family protein</fullName>
    </submittedName>
</protein>
<dbReference type="GO" id="GO:0050897">
    <property type="term" value="F:cobalt ion binding"/>
    <property type="evidence" value="ECO:0007669"/>
    <property type="project" value="TreeGrafter"/>
</dbReference>
<dbReference type="Gene3D" id="1.20.58.340">
    <property type="entry name" value="Magnesium transport protein CorA, transmembrane region"/>
    <property type="match status" value="2"/>
</dbReference>
<dbReference type="InterPro" id="IPR045863">
    <property type="entry name" value="CorA_TM1_TM2"/>
</dbReference>
<evidence type="ECO:0000256" key="6">
    <source>
        <dbReference type="ARBA" id="ARBA00022989"/>
    </source>
</evidence>
<evidence type="ECO:0000256" key="8">
    <source>
        <dbReference type="SAM" id="MobiDB-lite"/>
    </source>
</evidence>
<dbReference type="Proteomes" id="UP000306985">
    <property type="component" value="Unassembled WGS sequence"/>
</dbReference>
<evidence type="ECO:0000256" key="5">
    <source>
        <dbReference type="ARBA" id="ARBA00022692"/>
    </source>
</evidence>
<dbReference type="PANTHER" id="PTHR46494">
    <property type="entry name" value="CORA FAMILY METAL ION TRANSPORTER (EUROFUNG)"/>
    <property type="match status" value="1"/>
</dbReference>
<proteinExistence type="inferred from homology"/>
<feature type="region of interest" description="Disordered" evidence="8">
    <location>
        <begin position="1"/>
        <end position="30"/>
    </location>
</feature>
<keyword evidence="11" id="KW-1185">Reference proteome</keyword>
<evidence type="ECO:0000313" key="10">
    <source>
        <dbReference type="EMBL" id="TKV57690.1"/>
    </source>
</evidence>
<dbReference type="Gene3D" id="3.30.460.20">
    <property type="entry name" value="CorA soluble domain-like"/>
    <property type="match status" value="1"/>
</dbReference>
<dbReference type="InterPro" id="IPR002523">
    <property type="entry name" value="MgTranspt_CorA/ZnTranspt_ZntB"/>
</dbReference>
<dbReference type="CDD" id="cd12822">
    <property type="entry name" value="TmCorA-like"/>
    <property type="match status" value="1"/>
</dbReference>
<evidence type="ECO:0000256" key="3">
    <source>
        <dbReference type="ARBA" id="ARBA00022448"/>
    </source>
</evidence>
<feature type="transmembrane region" description="Helical" evidence="9">
    <location>
        <begin position="287"/>
        <end position="310"/>
    </location>
</feature>
<keyword evidence="6 9" id="KW-1133">Transmembrane helix</keyword>
<sequence>MDIRFVRTAHPAPGSPAPDGPVTEGPVTDHEPAELPVLLTRTDGIVWVDVPTWDDAAERILADAFAFHPLAIADCRERRQVPKVHVYGDHVFVVLHAPSAGRAGHVHYVELDQFIGPNYLVTVHGPLNPAVDPDEAMVEVRSALRRIVDGRFRPELPFEISYALVSALCGRLRDYTATLTGEVWDLEKRVTGGHLGDVEQFLEELFRTRHGLITVRTMAALSREVYARMARINVFGTKRGHRLLQDTVDQFDRLAAMAHSQKDYLQGTIEFYQTRTNTKMTIAAERLAVIAAVTLPITALSSVLGMNLIVNDETHYVSLSVTLTVMLIMSVTLLVWAKRKGWW</sequence>
<evidence type="ECO:0000256" key="2">
    <source>
        <dbReference type="ARBA" id="ARBA00009765"/>
    </source>
</evidence>
<comment type="caution">
    <text evidence="10">The sequence shown here is derived from an EMBL/GenBank/DDBJ whole genome shotgun (WGS) entry which is preliminary data.</text>
</comment>
<dbReference type="SUPFAM" id="SSF144083">
    <property type="entry name" value="Magnesium transport protein CorA, transmembrane region"/>
    <property type="match status" value="1"/>
</dbReference>
<evidence type="ECO:0000256" key="9">
    <source>
        <dbReference type="SAM" id="Phobius"/>
    </source>
</evidence>
<dbReference type="GO" id="GO:0015095">
    <property type="term" value="F:magnesium ion transmembrane transporter activity"/>
    <property type="evidence" value="ECO:0007669"/>
    <property type="project" value="TreeGrafter"/>
</dbReference>
<keyword evidence="4" id="KW-1003">Cell membrane</keyword>
<dbReference type="PANTHER" id="PTHR46494:SF1">
    <property type="entry name" value="CORA FAMILY METAL ION TRANSPORTER (EUROFUNG)"/>
    <property type="match status" value="1"/>
</dbReference>
<comment type="similarity">
    <text evidence="2">Belongs to the CorA metal ion transporter (MIT) (TC 1.A.35) family.</text>
</comment>
<accession>A0A4U6QCE1</accession>
<evidence type="ECO:0000256" key="1">
    <source>
        <dbReference type="ARBA" id="ARBA00004651"/>
    </source>
</evidence>
<keyword evidence="7 9" id="KW-0472">Membrane</keyword>
<organism evidence="10 11">
    <name type="scientific">Nakamurella flava</name>
    <dbReference type="NCBI Taxonomy" id="2576308"/>
    <lineage>
        <taxon>Bacteria</taxon>
        <taxon>Bacillati</taxon>
        <taxon>Actinomycetota</taxon>
        <taxon>Actinomycetes</taxon>
        <taxon>Nakamurellales</taxon>
        <taxon>Nakamurellaceae</taxon>
        <taxon>Nakamurella</taxon>
    </lineage>
</organism>
<comment type="subcellular location">
    <subcellularLocation>
        <location evidence="1">Cell membrane</location>
        <topology evidence="1">Multi-pass membrane protein</topology>
    </subcellularLocation>
</comment>
<dbReference type="GO" id="GO:0015087">
    <property type="term" value="F:cobalt ion transmembrane transporter activity"/>
    <property type="evidence" value="ECO:0007669"/>
    <property type="project" value="TreeGrafter"/>
</dbReference>
<name>A0A4U6QCE1_9ACTN</name>
<dbReference type="InterPro" id="IPR045861">
    <property type="entry name" value="CorA_cytoplasmic_dom"/>
</dbReference>
<dbReference type="AlphaFoldDB" id="A0A4U6QCE1"/>
<dbReference type="EMBL" id="SZZH01000004">
    <property type="protein sequence ID" value="TKV57690.1"/>
    <property type="molecule type" value="Genomic_DNA"/>
</dbReference>
<dbReference type="SUPFAM" id="SSF143865">
    <property type="entry name" value="CorA soluble domain-like"/>
    <property type="match status" value="1"/>
</dbReference>
<gene>
    <name evidence="10" type="ORF">FDO65_16195</name>
</gene>
<keyword evidence="3" id="KW-0813">Transport</keyword>
<reference evidence="10 11" key="1">
    <citation type="submission" date="2019-05" db="EMBL/GenBank/DDBJ databases">
        <title>Nakamurella sp. N5BH11, whole genome shotgun sequence.</title>
        <authorList>
            <person name="Tuo L."/>
        </authorList>
    </citation>
    <scope>NUCLEOTIDE SEQUENCE [LARGE SCALE GENOMIC DNA]</scope>
    <source>
        <strain evidence="10 11">N5BH11</strain>
    </source>
</reference>
<dbReference type="Pfam" id="PF01544">
    <property type="entry name" value="CorA"/>
    <property type="match status" value="1"/>
</dbReference>
<dbReference type="GO" id="GO:0005886">
    <property type="term" value="C:plasma membrane"/>
    <property type="evidence" value="ECO:0007669"/>
    <property type="project" value="UniProtKB-SubCell"/>
</dbReference>
<evidence type="ECO:0000256" key="7">
    <source>
        <dbReference type="ARBA" id="ARBA00023136"/>
    </source>
</evidence>
<feature type="transmembrane region" description="Helical" evidence="9">
    <location>
        <begin position="316"/>
        <end position="337"/>
    </location>
</feature>
<dbReference type="OrthoDB" id="4815667at2"/>
<keyword evidence="5 9" id="KW-0812">Transmembrane</keyword>
<dbReference type="GO" id="GO:0000287">
    <property type="term" value="F:magnesium ion binding"/>
    <property type="evidence" value="ECO:0007669"/>
    <property type="project" value="TreeGrafter"/>
</dbReference>
<evidence type="ECO:0000256" key="4">
    <source>
        <dbReference type="ARBA" id="ARBA00022475"/>
    </source>
</evidence>